<keyword evidence="1" id="KW-0732">Signal</keyword>
<organism evidence="2 3">
    <name type="scientific">Daphnia galeata</name>
    <dbReference type="NCBI Taxonomy" id="27404"/>
    <lineage>
        <taxon>Eukaryota</taxon>
        <taxon>Metazoa</taxon>
        <taxon>Ecdysozoa</taxon>
        <taxon>Arthropoda</taxon>
        <taxon>Crustacea</taxon>
        <taxon>Branchiopoda</taxon>
        <taxon>Diplostraca</taxon>
        <taxon>Cladocera</taxon>
        <taxon>Anomopoda</taxon>
        <taxon>Daphniidae</taxon>
        <taxon>Daphnia</taxon>
    </lineage>
</organism>
<name>A0A8J2RAD4_9CRUS</name>
<sequence length="87" mass="10137">MNIQFSQLKWRVFMLLLALQALAVIGPSPSGHVEAFLFFKNIYKHTRPSHGYRDGPLGKRWIGFIKGHFRPPEYQYGPDEIPFILYS</sequence>
<accession>A0A8J2RAD4</accession>
<keyword evidence="3" id="KW-1185">Reference proteome</keyword>
<protein>
    <submittedName>
        <fullName evidence="2">Uncharacterized protein</fullName>
    </submittedName>
</protein>
<evidence type="ECO:0000313" key="2">
    <source>
        <dbReference type="EMBL" id="CAH0098758.1"/>
    </source>
</evidence>
<dbReference type="Proteomes" id="UP000789390">
    <property type="component" value="Unassembled WGS sequence"/>
</dbReference>
<dbReference type="OrthoDB" id="10429358at2759"/>
<feature type="chain" id="PRO_5035283992" evidence="1">
    <location>
        <begin position="24"/>
        <end position="87"/>
    </location>
</feature>
<reference evidence="2" key="1">
    <citation type="submission" date="2021-11" db="EMBL/GenBank/DDBJ databases">
        <authorList>
            <person name="Schell T."/>
        </authorList>
    </citation>
    <scope>NUCLEOTIDE SEQUENCE</scope>
    <source>
        <strain evidence="2">M5</strain>
    </source>
</reference>
<feature type="signal peptide" evidence="1">
    <location>
        <begin position="1"/>
        <end position="23"/>
    </location>
</feature>
<dbReference type="AlphaFoldDB" id="A0A8J2RAD4"/>
<evidence type="ECO:0000313" key="3">
    <source>
        <dbReference type="Proteomes" id="UP000789390"/>
    </source>
</evidence>
<comment type="caution">
    <text evidence="2">The sequence shown here is derived from an EMBL/GenBank/DDBJ whole genome shotgun (WGS) entry which is preliminary data.</text>
</comment>
<evidence type="ECO:0000256" key="1">
    <source>
        <dbReference type="SAM" id="SignalP"/>
    </source>
</evidence>
<proteinExistence type="predicted"/>
<gene>
    <name evidence="2" type="ORF">DGAL_LOCUS860</name>
</gene>
<dbReference type="EMBL" id="CAKKLH010000007">
    <property type="protein sequence ID" value="CAH0098758.1"/>
    <property type="molecule type" value="Genomic_DNA"/>
</dbReference>